<dbReference type="PROSITE" id="PS50837">
    <property type="entry name" value="NACHT"/>
    <property type="match status" value="1"/>
</dbReference>
<dbReference type="PANTHER" id="PTHR10039">
    <property type="entry name" value="AMELOGENIN"/>
    <property type="match status" value="1"/>
</dbReference>
<keyword evidence="1" id="KW-0677">Repeat</keyword>
<feature type="domain" description="NACHT" evidence="3">
    <location>
        <begin position="122"/>
        <end position="275"/>
    </location>
</feature>
<feature type="compositionally biased region" description="Polar residues" evidence="2">
    <location>
        <begin position="18"/>
        <end position="29"/>
    </location>
</feature>
<evidence type="ECO:0000313" key="5">
    <source>
        <dbReference type="Proteomes" id="UP000567179"/>
    </source>
</evidence>
<dbReference type="SUPFAM" id="SSF52540">
    <property type="entry name" value="P-loop containing nucleoside triphosphate hydrolases"/>
    <property type="match status" value="1"/>
</dbReference>
<organism evidence="4 5">
    <name type="scientific">Psilocybe cf. subviscida</name>
    <dbReference type="NCBI Taxonomy" id="2480587"/>
    <lineage>
        <taxon>Eukaryota</taxon>
        <taxon>Fungi</taxon>
        <taxon>Dikarya</taxon>
        <taxon>Basidiomycota</taxon>
        <taxon>Agaricomycotina</taxon>
        <taxon>Agaricomycetes</taxon>
        <taxon>Agaricomycetidae</taxon>
        <taxon>Agaricales</taxon>
        <taxon>Agaricineae</taxon>
        <taxon>Strophariaceae</taxon>
        <taxon>Psilocybe</taxon>
    </lineage>
</organism>
<dbReference type="EMBL" id="JAACJJ010000014">
    <property type="protein sequence ID" value="KAF5326812.1"/>
    <property type="molecule type" value="Genomic_DNA"/>
</dbReference>
<dbReference type="OrthoDB" id="163438at2759"/>
<dbReference type="Proteomes" id="UP000567179">
    <property type="component" value="Unassembled WGS sequence"/>
</dbReference>
<gene>
    <name evidence="4" type="ORF">D9619_005124</name>
</gene>
<evidence type="ECO:0000256" key="1">
    <source>
        <dbReference type="ARBA" id="ARBA00022737"/>
    </source>
</evidence>
<proteinExistence type="predicted"/>
<evidence type="ECO:0000313" key="4">
    <source>
        <dbReference type="EMBL" id="KAF5326812.1"/>
    </source>
</evidence>
<dbReference type="InterPro" id="IPR056884">
    <property type="entry name" value="NPHP3-like_N"/>
</dbReference>
<dbReference type="AlphaFoldDB" id="A0A8H5BR66"/>
<evidence type="ECO:0000256" key="2">
    <source>
        <dbReference type="SAM" id="MobiDB-lite"/>
    </source>
</evidence>
<name>A0A8H5BR66_9AGAR</name>
<reference evidence="4 5" key="1">
    <citation type="journal article" date="2020" name="ISME J.">
        <title>Uncovering the hidden diversity of litter-decomposition mechanisms in mushroom-forming fungi.</title>
        <authorList>
            <person name="Floudas D."/>
            <person name="Bentzer J."/>
            <person name="Ahren D."/>
            <person name="Johansson T."/>
            <person name="Persson P."/>
            <person name="Tunlid A."/>
        </authorList>
    </citation>
    <scope>NUCLEOTIDE SEQUENCE [LARGE SCALE GENOMIC DNA]</scope>
    <source>
        <strain evidence="4 5">CBS 101986</strain>
    </source>
</reference>
<dbReference type="Gene3D" id="3.40.50.300">
    <property type="entry name" value="P-loop containing nucleotide triphosphate hydrolases"/>
    <property type="match status" value="1"/>
</dbReference>
<dbReference type="InterPro" id="IPR027417">
    <property type="entry name" value="P-loop_NTPase"/>
</dbReference>
<dbReference type="InterPro" id="IPR007111">
    <property type="entry name" value="NACHT_NTPase"/>
</dbReference>
<dbReference type="Pfam" id="PF24883">
    <property type="entry name" value="NPHP3_N"/>
    <property type="match status" value="1"/>
</dbReference>
<feature type="region of interest" description="Disordered" evidence="2">
    <location>
        <begin position="1"/>
        <end position="29"/>
    </location>
</feature>
<keyword evidence="5" id="KW-1185">Reference proteome</keyword>
<evidence type="ECO:0000259" key="3">
    <source>
        <dbReference type="PROSITE" id="PS50837"/>
    </source>
</evidence>
<sequence>MKDPSLRSPSRSRRFSPQGATTSHTILDRSQNLQIHGDVSIVSGGGSTHNDPTFVHVSQRAQATKVQSRVIKQGFKLLCKNASPAARYGSGESFTGPRCHPGTRVAVQDYIFKWLDDENGQIAMWMHGPVGIGKSAIAQTIAHQAAERGKLSSAFFFFRSDDTRNSARNLVPTLAYEMTQQMPHTRDPVCQTIGANPLLFSSPLDSQISNALLRPLSVPFEPSPRRRMLVIIDGLDECLDTEMQQAIIRSFIQRFLRVAEEAIPHKILFVSRPESHIASAVSGADISPHVKYLALESWDTKYDIQAYLRAKLDEIKETHPLKHNLPDVWPDNHSFWNLQARSFGSFAYASVTIRYLASHNNNPERALQDLLSLRPNRAAVAFADLDALYRHILLSLDAEMRFILRKVLCLFLYSSRDELDALAARLPEDKSMVELVLLRVSSLIKLSDSPQEISFHHTSFEEFLCDEERSGDLYVFSTHVAGAVAQALSSLWLHPSSNMADFWWFKEVLRFFRIAEETDRYIRWSHRELDFAYISEDVETLYRVASPMFLDERQREDFREYYTIEEL</sequence>
<accession>A0A8H5BR66</accession>
<protein>
    <recommendedName>
        <fullName evidence="3">NACHT domain-containing protein</fullName>
    </recommendedName>
</protein>
<comment type="caution">
    <text evidence="4">The sequence shown here is derived from an EMBL/GenBank/DDBJ whole genome shotgun (WGS) entry which is preliminary data.</text>
</comment>
<dbReference type="PANTHER" id="PTHR10039:SF14">
    <property type="entry name" value="NACHT DOMAIN-CONTAINING PROTEIN"/>
    <property type="match status" value="1"/>
</dbReference>